<sequence>MKLVNGCELYKITDTEYVYYYRSKENYGPWVTVKKSAMGKWYYIRLNDVSVSDEYEDFEVCINVAYNDMVRSKY</sequence>
<dbReference type="RefSeq" id="WP_406789557.1">
    <property type="nucleotide sequence ID" value="NZ_JBJIAA010000022.1"/>
</dbReference>
<organism evidence="1 2">
    <name type="scientific">Clostridium neuense</name>
    <dbReference type="NCBI Taxonomy" id="1728934"/>
    <lineage>
        <taxon>Bacteria</taxon>
        <taxon>Bacillati</taxon>
        <taxon>Bacillota</taxon>
        <taxon>Clostridia</taxon>
        <taxon>Eubacteriales</taxon>
        <taxon>Clostridiaceae</taxon>
        <taxon>Clostridium</taxon>
    </lineage>
</organism>
<gene>
    <name evidence="1" type="ORF">ACJDT4_21050</name>
</gene>
<reference evidence="1 2" key="1">
    <citation type="submission" date="2024-11" db="EMBL/GenBank/DDBJ databases">
        <authorList>
            <person name="Heng Y.C."/>
            <person name="Lim A.C.H."/>
            <person name="Lee J.K.Y."/>
            <person name="Kittelmann S."/>
        </authorList>
    </citation>
    <scope>NUCLEOTIDE SEQUENCE [LARGE SCALE GENOMIC DNA]</scope>
    <source>
        <strain evidence="1 2">WILCCON 0114</strain>
    </source>
</reference>
<dbReference type="EMBL" id="JBJIAA010000022">
    <property type="protein sequence ID" value="MFL0252899.1"/>
    <property type="molecule type" value="Genomic_DNA"/>
</dbReference>
<accession>A0ABW8TPI4</accession>
<evidence type="ECO:0000313" key="1">
    <source>
        <dbReference type="EMBL" id="MFL0252899.1"/>
    </source>
</evidence>
<name>A0ABW8TPI4_9CLOT</name>
<protein>
    <submittedName>
        <fullName evidence="1">Uncharacterized protein</fullName>
    </submittedName>
</protein>
<comment type="caution">
    <text evidence="1">The sequence shown here is derived from an EMBL/GenBank/DDBJ whole genome shotgun (WGS) entry which is preliminary data.</text>
</comment>
<proteinExistence type="predicted"/>
<evidence type="ECO:0000313" key="2">
    <source>
        <dbReference type="Proteomes" id="UP001623592"/>
    </source>
</evidence>
<keyword evidence="2" id="KW-1185">Reference proteome</keyword>
<dbReference type="Proteomes" id="UP001623592">
    <property type="component" value="Unassembled WGS sequence"/>
</dbReference>